<protein>
    <submittedName>
        <fullName evidence="1">Uncharacterized protein</fullName>
    </submittedName>
</protein>
<proteinExistence type="predicted"/>
<comment type="caution">
    <text evidence="1">The sequence shown here is derived from an EMBL/GenBank/DDBJ whole genome shotgun (WGS) entry which is preliminary data.</text>
</comment>
<reference evidence="1 2" key="1">
    <citation type="submission" date="2019-04" db="EMBL/GenBank/DDBJ databases">
        <title>Lysinibacillus genome sequencing.</title>
        <authorList>
            <person name="Dunlap C."/>
        </authorList>
    </citation>
    <scope>NUCLEOTIDE SEQUENCE [LARGE SCALE GENOMIC DNA]</scope>
    <source>
        <strain evidence="1 2">CCTCC AB 2010389</strain>
    </source>
</reference>
<dbReference type="Proteomes" id="UP000308744">
    <property type="component" value="Unassembled WGS sequence"/>
</dbReference>
<dbReference type="EMBL" id="SZPU01000002">
    <property type="protein sequence ID" value="TKI72655.1"/>
    <property type="molecule type" value="Genomic_DNA"/>
</dbReference>
<dbReference type="AlphaFoldDB" id="A0A4U2ZET8"/>
<evidence type="ECO:0000313" key="1">
    <source>
        <dbReference type="EMBL" id="TKI72655.1"/>
    </source>
</evidence>
<gene>
    <name evidence="1" type="ORF">FC756_00905</name>
</gene>
<sequence length="212" mass="24107">MAIENYERINFLDHILAIDENGDFIPEIDKDTGQQKIDRITRLPVWKPLQQGTVHSEKVMNHLDSNIERNREYIIALQTNIRRLQIQMELDGRVPGNSGTFADTLDGNTNKIKLDKTMTEIIEAVEKDATALKVASVKGFTALTQVTIYDDEHSEDVMITEVGTDMIKVSALATTYKKGAKVARSNVEMDYVKAEMRFGDWRTYNVELVEVL</sequence>
<name>A0A4U2ZET8_9BACI</name>
<accession>A0A4U2ZET8</accession>
<dbReference type="RefSeq" id="WP_107896733.1">
    <property type="nucleotide sequence ID" value="NZ_PYWM01000024.1"/>
</dbReference>
<keyword evidence="2" id="KW-1185">Reference proteome</keyword>
<organism evidence="1 2">
    <name type="scientific">Lysinibacillus mangiferihumi</name>
    <dbReference type="NCBI Taxonomy" id="1130819"/>
    <lineage>
        <taxon>Bacteria</taxon>
        <taxon>Bacillati</taxon>
        <taxon>Bacillota</taxon>
        <taxon>Bacilli</taxon>
        <taxon>Bacillales</taxon>
        <taxon>Bacillaceae</taxon>
        <taxon>Lysinibacillus</taxon>
    </lineage>
</organism>
<evidence type="ECO:0000313" key="2">
    <source>
        <dbReference type="Proteomes" id="UP000308744"/>
    </source>
</evidence>